<feature type="domain" description="KfrA N-terminal DNA-binding" evidence="2">
    <location>
        <begin position="14"/>
        <end position="121"/>
    </location>
</feature>
<evidence type="ECO:0000256" key="1">
    <source>
        <dbReference type="SAM" id="Coils"/>
    </source>
</evidence>
<dbReference type="EMBL" id="JACHXI010000011">
    <property type="protein sequence ID" value="MBB3104007.1"/>
    <property type="molecule type" value="Genomic_DNA"/>
</dbReference>
<sequence length="360" mass="41059">MGFVMARGGINKVLVKKARQAILARGEKPSIDAIRIELGNTGSKTTIHRYLKELDAIDGRESPTLPLSEQLANLVAHLAETLEQEAQESVAQEREKLTQERTGYENKLCLAQERIGQLEKQSDTVSHELLEIRRLQEKTQEQLHGTDLERARLQQLVEEQKTRLSEKDTQILSLEEKHEHARAALEHYRQASKEQREQEQRRHETQIQQLQMDIRQLQQATIVKQDELTRLNRDNERLLTEARQLSSERQEQQRQMERQQLEIAGLNTRIAQSQGTKEALESRLKTLQADIAHFSEAVGAKSVLEKQVLGLEEAVARANKTLQKQADQLQVAHEDLAKTAHALDELKRAKDNPPALPGAI</sequence>
<dbReference type="InterPro" id="IPR021104">
    <property type="entry name" value="KfrA_DNA-bd_N"/>
</dbReference>
<evidence type="ECO:0000259" key="2">
    <source>
        <dbReference type="Pfam" id="PF11740"/>
    </source>
</evidence>
<organism evidence="3 4">
    <name type="scientific">Azomonas macrocytogenes</name>
    <name type="common">Azotobacter macrocytogenes</name>
    <dbReference type="NCBI Taxonomy" id="69962"/>
    <lineage>
        <taxon>Bacteria</taxon>
        <taxon>Pseudomonadati</taxon>
        <taxon>Pseudomonadota</taxon>
        <taxon>Gammaproteobacteria</taxon>
        <taxon>Pseudomonadales</taxon>
        <taxon>Pseudomonadaceae</taxon>
        <taxon>Azomonas</taxon>
    </lineage>
</organism>
<dbReference type="Pfam" id="PF11740">
    <property type="entry name" value="KfrA_N"/>
    <property type="match status" value="1"/>
</dbReference>
<proteinExistence type="predicted"/>
<dbReference type="AlphaFoldDB" id="A0A839T3A1"/>
<dbReference type="Proteomes" id="UP000549250">
    <property type="component" value="Unassembled WGS sequence"/>
</dbReference>
<reference evidence="3 4" key="1">
    <citation type="submission" date="2020-08" db="EMBL/GenBank/DDBJ databases">
        <title>Genomic Encyclopedia of Type Strains, Phase III (KMG-III): the genomes of soil and plant-associated and newly described type strains.</title>
        <authorList>
            <person name="Whitman W."/>
        </authorList>
    </citation>
    <scope>NUCLEOTIDE SEQUENCE [LARGE SCALE GENOMIC DNA]</scope>
    <source>
        <strain evidence="3 4">CECT 4462</strain>
    </source>
</reference>
<evidence type="ECO:0000313" key="3">
    <source>
        <dbReference type="EMBL" id="MBB3104007.1"/>
    </source>
</evidence>
<accession>A0A839T3A1</accession>
<protein>
    <submittedName>
        <fullName evidence="3">Chromosome segregation ATPase</fullName>
    </submittedName>
</protein>
<comment type="caution">
    <text evidence="3">The sequence shown here is derived from an EMBL/GenBank/DDBJ whole genome shotgun (WGS) entry which is preliminary data.</text>
</comment>
<feature type="coiled-coil region" evidence="1">
    <location>
        <begin position="150"/>
        <end position="339"/>
    </location>
</feature>
<gene>
    <name evidence="3" type="ORF">FHR87_002417</name>
</gene>
<evidence type="ECO:0000313" key="4">
    <source>
        <dbReference type="Proteomes" id="UP000549250"/>
    </source>
</evidence>
<keyword evidence="4" id="KW-1185">Reference proteome</keyword>
<name>A0A839T3A1_AZOMA</name>
<keyword evidence="1" id="KW-0175">Coiled coil</keyword>